<sequence>MSKTSALGAHKANVSPSVRLCLASIVEGNETSVPSMLSRQAKAGASAQEEGGPPLSLCVVGAGLEHVNGIYQLDSEHCGKPQYRKSGGDFLINWEDGDTPHCWAITDDIDRVGIYTINGDQPLPPREGWEPYYATSPAPTIEYNL</sequence>
<dbReference type="EnsemblProtists" id="EOD18250">
    <property type="protein sequence ID" value="EOD18250"/>
    <property type="gene ID" value="EMIHUDRAFT_196400"/>
</dbReference>
<accession>A0A0D3J415</accession>
<dbReference type="PaxDb" id="2903-EOD18250"/>
<dbReference type="RefSeq" id="XP_005770679.1">
    <property type="nucleotide sequence ID" value="XM_005770622.1"/>
</dbReference>
<protein>
    <submittedName>
        <fullName evidence="1">Uncharacterized protein</fullName>
    </submittedName>
</protein>
<organism evidence="1 2">
    <name type="scientific">Emiliania huxleyi (strain CCMP1516)</name>
    <dbReference type="NCBI Taxonomy" id="280463"/>
    <lineage>
        <taxon>Eukaryota</taxon>
        <taxon>Haptista</taxon>
        <taxon>Haptophyta</taxon>
        <taxon>Prymnesiophyceae</taxon>
        <taxon>Isochrysidales</taxon>
        <taxon>Noelaerhabdaceae</taxon>
        <taxon>Emiliania</taxon>
    </lineage>
</organism>
<evidence type="ECO:0000313" key="1">
    <source>
        <dbReference type="EnsemblProtists" id="EOD18250"/>
    </source>
</evidence>
<name>A0A0D3J415_EMIH1</name>
<dbReference type="AlphaFoldDB" id="A0A0D3J415"/>
<keyword evidence="2" id="KW-1185">Reference proteome</keyword>
<dbReference type="GeneID" id="19046251"/>
<dbReference type="KEGG" id="ehx:EMIHUDRAFT_196400"/>
<proteinExistence type="predicted"/>
<reference evidence="2" key="1">
    <citation type="journal article" date="2013" name="Nature">
        <title>Pan genome of the phytoplankton Emiliania underpins its global distribution.</title>
        <authorList>
            <person name="Read B.A."/>
            <person name="Kegel J."/>
            <person name="Klute M.J."/>
            <person name="Kuo A."/>
            <person name="Lefebvre S.C."/>
            <person name="Maumus F."/>
            <person name="Mayer C."/>
            <person name="Miller J."/>
            <person name="Monier A."/>
            <person name="Salamov A."/>
            <person name="Young J."/>
            <person name="Aguilar M."/>
            <person name="Claverie J.M."/>
            <person name="Frickenhaus S."/>
            <person name="Gonzalez K."/>
            <person name="Herman E.K."/>
            <person name="Lin Y.C."/>
            <person name="Napier J."/>
            <person name="Ogata H."/>
            <person name="Sarno A.F."/>
            <person name="Shmutz J."/>
            <person name="Schroeder D."/>
            <person name="de Vargas C."/>
            <person name="Verret F."/>
            <person name="von Dassow P."/>
            <person name="Valentin K."/>
            <person name="Van de Peer Y."/>
            <person name="Wheeler G."/>
            <person name="Dacks J.B."/>
            <person name="Delwiche C.F."/>
            <person name="Dyhrman S.T."/>
            <person name="Glockner G."/>
            <person name="John U."/>
            <person name="Richards T."/>
            <person name="Worden A.Z."/>
            <person name="Zhang X."/>
            <person name="Grigoriev I.V."/>
            <person name="Allen A.E."/>
            <person name="Bidle K."/>
            <person name="Borodovsky M."/>
            <person name="Bowler C."/>
            <person name="Brownlee C."/>
            <person name="Cock J.M."/>
            <person name="Elias M."/>
            <person name="Gladyshev V.N."/>
            <person name="Groth M."/>
            <person name="Guda C."/>
            <person name="Hadaegh A."/>
            <person name="Iglesias-Rodriguez M.D."/>
            <person name="Jenkins J."/>
            <person name="Jones B.M."/>
            <person name="Lawson T."/>
            <person name="Leese F."/>
            <person name="Lindquist E."/>
            <person name="Lobanov A."/>
            <person name="Lomsadze A."/>
            <person name="Malik S.B."/>
            <person name="Marsh M.E."/>
            <person name="Mackinder L."/>
            <person name="Mock T."/>
            <person name="Mueller-Roeber B."/>
            <person name="Pagarete A."/>
            <person name="Parker M."/>
            <person name="Probert I."/>
            <person name="Quesneville H."/>
            <person name="Raines C."/>
            <person name="Rensing S.A."/>
            <person name="Riano-Pachon D.M."/>
            <person name="Richier S."/>
            <person name="Rokitta S."/>
            <person name="Shiraiwa Y."/>
            <person name="Soanes D.M."/>
            <person name="van der Giezen M."/>
            <person name="Wahlund T.M."/>
            <person name="Williams B."/>
            <person name="Wilson W."/>
            <person name="Wolfe G."/>
            <person name="Wurch L.L."/>
        </authorList>
    </citation>
    <scope>NUCLEOTIDE SEQUENCE</scope>
</reference>
<reference evidence="1" key="2">
    <citation type="submission" date="2024-10" db="UniProtKB">
        <authorList>
            <consortium name="EnsemblProtists"/>
        </authorList>
    </citation>
    <scope>IDENTIFICATION</scope>
</reference>
<dbReference type="HOGENOM" id="CLU_1790530_0_0_1"/>
<evidence type="ECO:0000313" key="2">
    <source>
        <dbReference type="Proteomes" id="UP000013827"/>
    </source>
</evidence>
<dbReference type="Proteomes" id="UP000013827">
    <property type="component" value="Unassembled WGS sequence"/>
</dbReference>